<comment type="caution">
    <text evidence="2">The sequence shown here is derived from an EMBL/GenBank/DDBJ whole genome shotgun (WGS) entry which is preliminary data.</text>
</comment>
<accession>A0AA38T6Z5</accession>
<feature type="region of interest" description="Disordered" evidence="1">
    <location>
        <begin position="395"/>
        <end position="417"/>
    </location>
</feature>
<keyword evidence="3" id="KW-1185">Reference proteome</keyword>
<organism evidence="2 3">
    <name type="scientific">Centaurea solstitialis</name>
    <name type="common">yellow star-thistle</name>
    <dbReference type="NCBI Taxonomy" id="347529"/>
    <lineage>
        <taxon>Eukaryota</taxon>
        <taxon>Viridiplantae</taxon>
        <taxon>Streptophyta</taxon>
        <taxon>Embryophyta</taxon>
        <taxon>Tracheophyta</taxon>
        <taxon>Spermatophyta</taxon>
        <taxon>Magnoliopsida</taxon>
        <taxon>eudicotyledons</taxon>
        <taxon>Gunneridae</taxon>
        <taxon>Pentapetalae</taxon>
        <taxon>asterids</taxon>
        <taxon>campanulids</taxon>
        <taxon>Asterales</taxon>
        <taxon>Asteraceae</taxon>
        <taxon>Carduoideae</taxon>
        <taxon>Cardueae</taxon>
        <taxon>Centaureinae</taxon>
        <taxon>Centaurea</taxon>
    </lineage>
</organism>
<dbReference type="Proteomes" id="UP001172457">
    <property type="component" value="Chromosome 3"/>
</dbReference>
<feature type="region of interest" description="Disordered" evidence="1">
    <location>
        <begin position="466"/>
        <end position="492"/>
    </location>
</feature>
<feature type="region of interest" description="Disordered" evidence="1">
    <location>
        <begin position="1"/>
        <end position="58"/>
    </location>
</feature>
<dbReference type="PANTHER" id="PTHR34461">
    <property type="entry name" value="EXPRESSED PROTEIN"/>
    <property type="match status" value="1"/>
</dbReference>
<dbReference type="PANTHER" id="PTHR34461:SF4">
    <property type="entry name" value="OS01G0101800 PROTEIN"/>
    <property type="match status" value="1"/>
</dbReference>
<sequence length="878" mass="96519">MNITTSGKQQPAIANALKRARPSFGCQQEEEESIGHGNRPRSRKRKQQSSDNSDPFSGIFTRSKEQIYLHRHRSGYARADSVRNRHLIQSRIAAASDKPVVVSQKLSNVVAVDHVLPVKDLRARRVFSPSTVSDEVVSVGMVDLGADLDVQKMISVSDDAVCGDLGVLDSVVDDLRAGSENVADGSSIREDDVMEGDEFVQMTPITLPDADLSKEVGGKDDMVSVPNEIVDAKGSVSKSQYPATSSRGRRRVFKSPSSFSFRRLLPYLKDLGKDDSSSFEIVEATLPETVQKSSKMSPNKAVCKDHEIGTESSCSVSADGVSTNVKSSEKQYASSVNPILIGNGEGSGSPEVVQKSHEGALNQVLEECEQTTPPDSDIYSNPKIDKSLDVLVKPTDTGTASNCSNDSNDSISASKQDSDLDMELSLIADFFMRVSYTLLGASKANQSIKLEKAIEQKQQQMFSCQRVSMEDSKTNASSEQPTTSDEKSDSPTSTLIAVDASYDVTNTVALVSSENVFGTDGTDMKCSRSTSQLEVKLQAEAVKFDRSVKLEQELPKNNLECVEEPTSKAISLCSTTRLEILPSINTEQSIVTTNDFMGTRNSYNEDKQKAVNEGTHQSSMQIVSLSSPGIEGETFKNGILKRTPRGCRGTCNCLNCTSFRLHAERSFEFSRNQMHDAEEVALELINDLAHLRNIIERTATDSNYLATLKEDQILVTLLRIVLEFGFMADIAILLKEVCEKSLYKEEVARARLAQMNEDLSIHCRSMKLLRPKVTFANKIEEKFHGFSGVLDAISSMTQLNQVCLQCNAFTGAIQISAQVTPWISHFMSQAGSIGFSSKVHIEIRVDTKCTFLSIHINLQHVRSFLHNLWIELLVPFAE</sequence>
<evidence type="ECO:0000313" key="3">
    <source>
        <dbReference type="Proteomes" id="UP001172457"/>
    </source>
</evidence>
<dbReference type="EMBL" id="JARYMX010000003">
    <property type="protein sequence ID" value="KAJ9555538.1"/>
    <property type="molecule type" value="Genomic_DNA"/>
</dbReference>
<feature type="compositionally biased region" description="Polar residues" evidence="1">
    <location>
        <begin position="474"/>
        <end position="483"/>
    </location>
</feature>
<proteinExistence type="predicted"/>
<feature type="compositionally biased region" description="Basic residues" evidence="1">
    <location>
        <begin position="38"/>
        <end position="47"/>
    </location>
</feature>
<evidence type="ECO:0000256" key="1">
    <source>
        <dbReference type="SAM" id="MobiDB-lite"/>
    </source>
</evidence>
<gene>
    <name evidence="2" type="ORF">OSB04_010152</name>
</gene>
<reference evidence="2" key="1">
    <citation type="submission" date="2023-03" db="EMBL/GenBank/DDBJ databases">
        <title>Chromosome-scale reference genome and RAD-based genetic map of yellow starthistle (Centaurea solstitialis) reveal putative structural variation and QTLs associated with invader traits.</title>
        <authorList>
            <person name="Reatini B."/>
            <person name="Cang F.A."/>
            <person name="Jiang Q."/>
            <person name="Mckibben M.T.W."/>
            <person name="Barker M.S."/>
            <person name="Rieseberg L.H."/>
            <person name="Dlugosch K.M."/>
        </authorList>
    </citation>
    <scope>NUCLEOTIDE SEQUENCE</scope>
    <source>
        <strain evidence="2">CAN-66</strain>
        <tissue evidence="2">Leaf</tissue>
    </source>
</reference>
<feature type="compositionally biased region" description="Low complexity" evidence="1">
    <location>
        <begin position="400"/>
        <end position="414"/>
    </location>
</feature>
<evidence type="ECO:0000313" key="2">
    <source>
        <dbReference type="EMBL" id="KAJ9555538.1"/>
    </source>
</evidence>
<protein>
    <submittedName>
        <fullName evidence="2">Uncharacterized protein</fullName>
    </submittedName>
</protein>
<dbReference type="AlphaFoldDB" id="A0AA38T6Z5"/>
<name>A0AA38T6Z5_9ASTR</name>